<dbReference type="GO" id="GO:0004001">
    <property type="term" value="F:adenosine kinase activity"/>
    <property type="evidence" value="ECO:0007669"/>
    <property type="project" value="UniProtKB-UniRule"/>
</dbReference>
<comment type="similarity">
    <text evidence="2 10">Belongs to the carbohydrate kinase PfkB family.</text>
</comment>
<proteinExistence type="inferred from homology"/>
<dbReference type="PANTHER" id="PTHR45769">
    <property type="entry name" value="ADENOSINE KINASE"/>
    <property type="match status" value="1"/>
</dbReference>
<dbReference type="InterPro" id="IPR011611">
    <property type="entry name" value="PfkB_dom"/>
</dbReference>
<name>R7UV00_CAPTE</name>
<dbReference type="Gene3D" id="3.30.1110.10">
    <property type="match status" value="1"/>
</dbReference>
<dbReference type="GO" id="GO:0006144">
    <property type="term" value="P:purine nucleobase metabolic process"/>
    <property type="evidence" value="ECO:0007669"/>
    <property type="project" value="TreeGrafter"/>
</dbReference>
<dbReference type="AlphaFoldDB" id="R7UV00"/>
<dbReference type="GO" id="GO:0044209">
    <property type="term" value="P:AMP salvage"/>
    <property type="evidence" value="ECO:0007669"/>
    <property type="project" value="UniProtKB-UniRule"/>
</dbReference>
<evidence type="ECO:0000313" key="14">
    <source>
        <dbReference type="Proteomes" id="UP000014760"/>
    </source>
</evidence>
<dbReference type="InterPro" id="IPR001805">
    <property type="entry name" value="Adenokinase"/>
</dbReference>
<keyword evidence="5 10" id="KW-0660">Purine salvage</keyword>
<evidence type="ECO:0000313" key="13">
    <source>
        <dbReference type="EnsemblMetazoa" id="CapteP170886"/>
    </source>
</evidence>
<reference evidence="12 14" key="2">
    <citation type="journal article" date="2013" name="Nature">
        <title>Insights into bilaterian evolution from three spiralian genomes.</title>
        <authorList>
            <person name="Simakov O."/>
            <person name="Marletaz F."/>
            <person name="Cho S.J."/>
            <person name="Edsinger-Gonzales E."/>
            <person name="Havlak P."/>
            <person name="Hellsten U."/>
            <person name="Kuo D.H."/>
            <person name="Larsson T."/>
            <person name="Lv J."/>
            <person name="Arendt D."/>
            <person name="Savage R."/>
            <person name="Osoegawa K."/>
            <person name="de Jong P."/>
            <person name="Grimwood J."/>
            <person name="Chapman J.A."/>
            <person name="Shapiro H."/>
            <person name="Aerts A."/>
            <person name="Otillar R.P."/>
            <person name="Terry A.Y."/>
            <person name="Boore J.L."/>
            <person name="Grigoriev I.V."/>
            <person name="Lindberg D.R."/>
            <person name="Seaver E.C."/>
            <person name="Weisblat D.A."/>
            <person name="Putnam N.H."/>
            <person name="Rokhsar D.S."/>
        </authorList>
    </citation>
    <scope>NUCLEOTIDE SEQUENCE</scope>
    <source>
        <strain evidence="12 14">I ESC-2004</strain>
    </source>
</reference>
<comment type="subunit">
    <text evidence="10">Monomer.</text>
</comment>
<protein>
    <recommendedName>
        <fullName evidence="3 10">Adenosine kinase</fullName>
        <shortName evidence="10">AK</shortName>
        <ecNumber evidence="3 10">2.7.1.20</ecNumber>
    </recommendedName>
    <alternativeName>
        <fullName evidence="10">Adenosine 5'-phosphotransferase</fullName>
    </alternativeName>
</protein>
<dbReference type="GO" id="GO:0005634">
    <property type="term" value="C:nucleus"/>
    <property type="evidence" value="ECO:0007669"/>
    <property type="project" value="UniProtKB-SubCell"/>
</dbReference>
<dbReference type="OrthoDB" id="432447at2759"/>
<dbReference type="Pfam" id="PF00294">
    <property type="entry name" value="PfkB"/>
    <property type="match status" value="1"/>
</dbReference>
<dbReference type="SUPFAM" id="SSF53613">
    <property type="entry name" value="Ribokinase-like"/>
    <property type="match status" value="1"/>
</dbReference>
<dbReference type="GO" id="GO:0005829">
    <property type="term" value="C:cytosol"/>
    <property type="evidence" value="ECO:0007669"/>
    <property type="project" value="TreeGrafter"/>
</dbReference>
<keyword evidence="10" id="KW-0539">Nucleus</keyword>
<comment type="subcellular location">
    <subcellularLocation>
        <location evidence="10">Nucleus</location>
    </subcellularLocation>
</comment>
<dbReference type="EMBL" id="KB297742">
    <property type="protein sequence ID" value="ELU10000.1"/>
    <property type="molecule type" value="Genomic_DNA"/>
</dbReference>
<comment type="function">
    <text evidence="10">ATP dependent phosphorylation of adenosine and other related nucleoside analogs to monophosphate derivatives.</text>
</comment>
<gene>
    <name evidence="12" type="ORF">CAPTEDRAFT_170886</name>
</gene>
<reference evidence="13" key="3">
    <citation type="submission" date="2015-06" db="UniProtKB">
        <authorList>
            <consortium name="EnsemblMetazoa"/>
        </authorList>
    </citation>
    <scope>IDENTIFICATION</scope>
</reference>
<comment type="cofactor">
    <cofactor evidence="10">
        <name>Mg(2+)</name>
        <dbReference type="ChEBI" id="CHEBI:18420"/>
    </cofactor>
    <text evidence="10">Binds 3 Mg(2+) ions per subunit.</text>
</comment>
<evidence type="ECO:0000256" key="10">
    <source>
        <dbReference type="RuleBase" id="RU368116"/>
    </source>
</evidence>
<evidence type="ECO:0000259" key="11">
    <source>
        <dbReference type="Pfam" id="PF00294"/>
    </source>
</evidence>
<dbReference type="FunFam" id="3.40.1190.20:FF:000006">
    <property type="entry name" value="Adenosine kinase 2"/>
    <property type="match status" value="1"/>
</dbReference>
<organism evidence="12">
    <name type="scientific">Capitella teleta</name>
    <name type="common">Polychaete worm</name>
    <dbReference type="NCBI Taxonomy" id="283909"/>
    <lineage>
        <taxon>Eukaryota</taxon>
        <taxon>Metazoa</taxon>
        <taxon>Spiralia</taxon>
        <taxon>Lophotrochozoa</taxon>
        <taxon>Annelida</taxon>
        <taxon>Polychaeta</taxon>
        <taxon>Sedentaria</taxon>
        <taxon>Scolecida</taxon>
        <taxon>Capitellidae</taxon>
        <taxon>Capitella</taxon>
    </lineage>
</organism>
<dbReference type="PANTHER" id="PTHR45769:SF3">
    <property type="entry name" value="ADENOSINE KINASE"/>
    <property type="match status" value="1"/>
</dbReference>
<dbReference type="FunCoup" id="R7UV00">
    <property type="interactions" value="1280"/>
</dbReference>
<dbReference type="PRINTS" id="PR00989">
    <property type="entry name" value="ADENOKINASE"/>
</dbReference>
<dbReference type="UniPathway" id="UPA00588">
    <property type="reaction ID" value="UER00659"/>
</dbReference>
<keyword evidence="4 10" id="KW-0808">Transferase</keyword>
<evidence type="ECO:0000256" key="1">
    <source>
        <dbReference type="ARBA" id="ARBA00004801"/>
    </source>
</evidence>
<dbReference type="EC" id="2.7.1.20" evidence="3 10"/>
<dbReference type="STRING" id="283909.R7UV00"/>
<dbReference type="CDD" id="cd01168">
    <property type="entry name" value="adenosine_kinase"/>
    <property type="match status" value="1"/>
</dbReference>
<feature type="domain" description="Carbohydrate kinase PfkB" evidence="11">
    <location>
        <begin position="27"/>
        <end position="339"/>
    </location>
</feature>
<dbReference type="GO" id="GO:0006166">
    <property type="term" value="P:purine ribonucleoside salvage"/>
    <property type="evidence" value="ECO:0007669"/>
    <property type="project" value="UniProtKB-KW"/>
</dbReference>
<comment type="pathway">
    <text evidence="1 10">Purine metabolism; AMP biosynthesis via salvage pathway; AMP from adenosine: step 1/1.</text>
</comment>
<evidence type="ECO:0000256" key="7">
    <source>
        <dbReference type="ARBA" id="ARBA00022777"/>
    </source>
</evidence>
<evidence type="ECO:0000313" key="12">
    <source>
        <dbReference type="EMBL" id="ELU10000.1"/>
    </source>
</evidence>
<evidence type="ECO:0000256" key="2">
    <source>
        <dbReference type="ARBA" id="ARBA00010688"/>
    </source>
</evidence>
<dbReference type="PROSITE" id="PS00584">
    <property type="entry name" value="PFKB_KINASES_2"/>
    <property type="match status" value="1"/>
</dbReference>
<evidence type="ECO:0000256" key="8">
    <source>
        <dbReference type="ARBA" id="ARBA00022840"/>
    </source>
</evidence>
<keyword evidence="8 10" id="KW-0067">ATP-binding</keyword>
<dbReference type="EMBL" id="AMQN01000940">
    <property type="status" value="NOT_ANNOTATED_CDS"/>
    <property type="molecule type" value="Genomic_DNA"/>
</dbReference>
<keyword evidence="10" id="KW-0460">Magnesium</keyword>
<feature type="active site" description="Proton acceptor" evidence="9">
    <location>
        <position position="300"/>
    </location>
</feature>
<reference evidence="14" key="1">
    <citation type="submission" date="2012-12" db="EMBL/GenBank/DDBJ databases">
        <authorList>
            <person name="Hellsten U."/>
            <person name="Grimwood J."/>
            <person name="Chapman J.A."/>
            <person name="Shapiro H."/>
            <person name="Aerts A."/>
            <person name="Otillar R.P."/>
            <person name="Terry A.Y."/>
            <person name="Boore J.L."/>
            <person name="Simakov O."/>
            <person name="Marletaz F."/>
            <person name="Cho S.-J."/>
            <person name="Edsinger-Gonzales E."/>
            <person name="Havlak P."/>
            <person name="Kuo D.-H."/>
            <person name="Larsson T."/>
            <person name="Lv J."/>
            <person name="Arendt D."/>
            <person name="Savage R."/>
            <person name="Osoegawa K."/>
            <person name="de Jong P."/>
            <person name="Lindberg D.R."/>
            <person name="Seaver E.C."/>
            <person name="Weisblat D.A."/>
            <person name="Putnam N.H."/>
            <person name="Grigoriev I.V."/>
            <person name="Rokhsar D.S."/>
        </authorList>
    </citation>
    <scope>NUCLEOTIDE SEQUENCE</scope>
    <source>
        <strain evidence="14">I ESC-2004</strain>
    </source>
</reference>
<dbReference type="OMA" id="RTMCTYL"/>
<dbReference type="Gene3D" id="3.40.1190.20">
    <property type="match status" value="1"/>
</dbReference>
<sequence>MQSSEGVLFAIGNPLLDISAECDAEFLQKYGLDANNAILAEDSHKSLYGDMVDRYKVDYVPGGATQNSIRVAQWLIGVPQATTFMGCIGNDKFGKILEEKAREGGVNVSYQYHDTEPTGTCAVLLSGKNRLNRSLVAYLAAANHFSIKHLEKSENQALIEKAKFYYMSGFPLTVCPDAMLSVAKHAAAHDKVFTMNLSAPFLCSVFKEPMMKLLPYVDILFGNESEAAEFSKANDLGLTDMKEIALRIARYPKENGKKGRVVVFTQGADPTIIVQEGKVTTYPVIHIDPKDIVDTNGAGDAFVGGFLAQMVQGGTVDDCVRAANYAANFIIQRSGCTLPDKPEFSIGVF</sequence>
<keyword evidence="14" id="KW-1185">Reference proteome</keyword>
<evidence type="ECO:0000256" key="3">
    <source>
        <dbReference type="ARBA" id="ARBA00012119"/>
    </source>
</evidence>
<evidence type="ECO:0000256" key="5">
    <source>
        <dbReference type="ARBA" id="ARBA00022726"/>
    </source>
</evidence>
<accession>R7UV00</accession>
<comment type="catalytic activity">
    <reaction evidence="10">
        <text>adenosine + ATP = AMP + ADP + H(+)</text>
        <dbReference type="Rhea" id="RHEA:20824"/>
        <dbReference type="ChEBI" id="CHEBI:15378"/>
        <dbReference type="ChEBI" id="CHEBI:16335"/>
        <dbReference type="ChEBI" id="CHEBI:30616"/>
        <dbReference type="ChEBI" id="CHEBI:456215"/>
        <dbReference type="ChEBI" id="CHEBI:456216"/>
        <dbReference type="EC" id="2.7.1.20"/>
    </reaction>
</comment>
<keyword evidence="7 10" id="KW-0418">Kinase</keyword>
<dbReference type="GO" id="GO:0005524">
    <property type="term" value="F:ATP binding"/>
    <property type="evidence" value="ECO:0007669"/>
    <property type="project" value="UniProtKB-UniRule"/>
</dbReference>
<dbReference type="HOGENOM" id="CLU_045832_0_0_1"/>
<evidence type="ECO:0000256" key="6">
    <source>
        <dbReference type="ARBA" id="ARBA00022741"/>
    </source>
</evidence>
<dbReference type="EnsemblMetazoa" id="CapteT170886">
    <property type="protein sequence ID" value="CapteP170886"/>
    <property type="gene ID" value="CapteG170886"/>
</dbReference>
<evidence type="ECO:0000256" key="4">
    <source>
        <dbReference type="ARBA" id="ARBA00022679"/>
    </source>
</evidence>
<dbReference type="InterPro" id="IPR029056">
    <property type="entry name" value="Ribokinase-like"/>
</dbReference>
<dbReference type="InterPro" id="IPR002173">
    <property type="entry name" value="Carboh/pur_kinase_PfkB_CS"/>
</dbReference>
<keyword evidence="6 10" id="KW-0547">Nucleotide-binding</keyword>
<evidence type="ECO:0000256" key="9">
    <source>
        <dbReference type="PIRSR" id="PIRSR601805-1"/>
    </source>
</evidence>
<dbReference type="Proteomes" id="UP000014760">
    <property type="component" value="Unassembled WGS sequence"/>
</dbReference>